<name>I4YS15_9HYPH</name>
<dbReference type="AlphaFoldDB" id="I4YS15"/>
<gene>
    <name evidence="1" type="ORF">MicloDRAFT_00033070</name>
</gene>
<keyword evidence="2" id="KW-1185">Reference proteome</keyword>
<dbReference type="HOGENOM" id="CLU_2650422_0_0_5"/>
<dbReference type="eggNOG" id="COG4191">
    <property type="taxonomic scope" value="Bacteria"/>
</dbReference>
<accession>I4YS15</accession>
<dbReference type="Proteomes" id="UP000003947">
    <property type="component" value="Unassembled WGS sequence"/>
</dbReference>
<protein>
    <submittedName>
        <fullName evidence="1">Uncharacterized protein</fullName>
    </submittedName>
</protein>
<dbReference type="PATRIC" id="fig|864069.3.peg.3600"/>
<dbReference type="STRING" id="864069.MicloDRAFT_00033070"/>
<organism evidence="1 2">
    <name type="scientific">Microvirga lotononidis</name>
    <dbReference type="NCBI Taxonomy" id="864069"/>
    <lineage>
        <taxon>Bacteria</taxon>
        <taxon>Pseudomonadati</taxon>
        <taxon>Pseudomonadota</taxon>
        <taxon>Alphaproteobacteria</taxon>
        <taxon>Hyphomicrobiales</taxon>
        <taxon>Methylobacteriaceae</taxon>
        <taxon>Microvirga</taxon>
    </lineage>
</organism>
<evidence type="ECO:0000313" key="2">
    <source>
        <dbReference type="Proteomes" id="UP000003947"/>
    </source>
</evidence>
<dbReference type="RefSeq" id="WP_009762808.1">
    <property type="nucleotide sequence ID" value="NZ_CP141050.1"/>
</dbReference>
<proteinExistence type="predicted"/>
<reference evidence="1 2" key="1">
    <citation type="submission" date="2012-02" db="EMBL/GenBank/DDBJ databases">
        <title>Improved High-Quality Draft sequence of Microvirga sp. WSM3557.</title>
        <authorList>
            <consortium name="US DOE Joint Genome Institute"/>
            <person name="Lucas S."/>
            <person name="Han J."/>
            <person name="Lapidus A."/>
            <person name="Cheng J.-F."/>
            <person name="Goodwin L."/>
            <person name="Pitluck S."/>
            <person name="Peters L."/>
            <person name="Zhang X."/>
            <person name="Detter J.C."/>
            <person name="Han C."/>
            <person name="Tapia R."/>
            <person name="Land M."/>
            <person name="Hauser L."/>
            <person name="Kyrpides N."/>
            <person name="Ivanova N."/>
            <person name="Pagani I."/>
            <person name="Brau L."/>
            <person name="Yates R."/>
            <person name="O'Hara G."/>
            <person name="Rui T."/>
            <person name="Howieson J."/>
            <person name="Reeve W."/>
            <person name="Woyke T."/>
        </authorList>
    </citation>
    <scope>NUCLEOTIDE SEQUENCE [LARGE SCALE GENOMIC DNA]</scope>
    <source>
        <strain evidence="1 2">WSM3557</strain>
    </source>
</reference>
<evidence type="ECO:0000313" key="1">
    <source>
        <dbReference type="EMBL" id="EIM26757.1"/>
    </source>
</evidence>
<dbReference type="EMBL" id="JH660645">
    <property type="protein sequence ID" value="EIM26757.1"/>
    <property type="molecule type" value="Genomic_DNA"/>
</dbReference>
<sequence precursor="true">MSISSIRLHRLLLVASLLVPALVFIAAAAWNRSEVLRENDEAISRTAAILHEHAHKVFDTVDLLIGRVEDRTDKMS</sequence>